<dbReference type="InterPro" id="IPR006143">
    <property type="entry name" value="RND_pump_MFP"/>
</dbReference>
<evidence type="ECO:0000259" key="3">
    <source>
        <dbReference type="Pfam" id="PF25973"/>
    </source>
</evidence>
<keyword evidence="2" id="KW-0732">Signal</keyword>
<keyword evidence="5" id="KW-1185">Reference proteome</keyword>
<dbReference type="SUPFAM" id="SSF111369">
    <property type="entry name" value="HlyD-like secretion proteins"/>
    <property type="match status" value="1"/>
</dbReference>
<reference evidence="4 5" key="1">
    <citation type="submission" date="2018-09" db="EMBL/GenBank/DDBJ databases">
        <title>The draft genome of Acinetobacter spp. strains.</title>
        <authorList>
            <person name="Qin J."/>
            <person name="Feng Y."/>
            <person name="Zong Z."/>
        </authorList>
    </citation>
    <scope>NUCLEOTIDE SEQUENCE [LARGE SCALE GENOMIC DNA]</scope>
    <source>
        <strain evidence="4 5">WCHAc060096</strain>
    </source>
</reference>
<comment type="caution">
    <text evidence="4">The sequence shown here is derived from an EMBL/GenBank/DDBJ whole genome shotgun (WGS) entry which is preliminary data.</text>
</comment>
<proteinExistence type="inferred from homology"/>
<protein>
    <submittedName>
        <fullName evidence="4">Efflux RND transporter periplasmic adaptor subunit</fullName>
    </submittedName>
</protein>
<name>A0A3A8EPE0_9GAMM</name>
<dbReference type="InterPro" id="IPR058647">
    <property type="entry name" value="BSH_CzcB-like"/>
</dbReference>
<dbReference type="Gene3D" id="2.40.420.20">
    <property type="match status" value="1"/>
</dbReference>
<accession>A0A3A8EPE0</accession>
<sequence>MRKVSRTTFYIPVLCLISFSVILTGCNRSTSTDTSKAHAPETVEMIPQDLTQVSTGTLERKTAFTGTIRAIQQSSIQAQVSATATQVNADVGQQVKKDQVLVRLNNQDNAARLAQAQANLASAQAQAELSYNLMQRKKRLLDQGFVSRVEYEQSQVDYKAQLETANAQKANLEIARKADQDGIIRSPLTGVITKRNVEPGQTVSAGQTLFEIVNPEQLEIQAKLPLEQQSALQIGQKIQYTIQGNSTPLNAVLTRVSPVADQISRQIEFFAKPIERINSLSIGAFVEGFILNKDQIQGQIIPLDAIQSIDHAPYVWVVRQQKLRKIPVQVVEKRFAENKAIISGLQTTDAVSRVKFDNQDENKSVVFSNSAQVTSNKDK</sequence>
<dbReference type="NCBIfam" id="TIGR01730">
    <property type="entry name" value="RND_mfp"/>
    <property type="match status" value="1"/>
</dbReference>
<dbReference type="Gene3D" id="2.40.50.100">
    <property type="match status" value="1"/>
</dbReference>
<dbReference type="AlphaFoldDB" id="A0A3A8EPE0"/>
<dbReference type="GO" id="GO:0015562">
    <property type="term" value="F:efflux transmembrane transporter activity"/>
    <property type="evidence" value="ECO:0007669"/>
    <property type="project" value="TreeGrafter"/>
</dbReference>
<dbReference type="RefSeq" id="WP_120370907.1">
    <property type="nucleotide sequence ID" value="NZ_RAXU01000018.1"/>
</dbReference>
<evidence type="ECO:0000256" key="2">
    <source>
        <dbReference type="SAM" id="SignalP"/>
    </source>
</evidence>
<feature type="domain" description="CzcB-like barrel-sandwich hybrid" evidence="3">
    <location>
        <begin position="74"/>
        <end position="213"/>
    </location>
</feature>
<dbReference type="Proteomes" id="UP000269001">
    <property type="component" value="Unassembled WGS sequence"/>
</dbReference>
<dbReference type="Gene3D" id="2.40.30.170">
    <property type="match status" value="1"/>
</dbReference>
<evidence type="ECO:0000313" key="5">
    <source>
        <dbReference type="Proteomes" id="UP000269001"/>
    </source>
</evidence>
<dbReference type="GO" id="GO:1990281">
    <property type="term" value="C:efflux pump complex"/>
    <property type="evidence" value="ECO:0007669"/>
    <property type="project" value="TreeGrafter"/>
</dbReference>
<dbReference type="Pfam" id="PF25973">
    <property type="entry name" value="BSH_CzcB"/>
    <property type="match status" value="1"/>
</dbReference>
<gene>
    <name evidence="4" type="ORF">D7V21_13105</name>
</gene>
<feature type="chain" id="PRO_5017197443" evidence="2">
    <location>
        <begin position="26"/>
        <end position="379"/>
    </location>
</feature>
<dbReference type="EMBL" id="RAXU01000018">
    <property type="protein sequence ID" value="RKG31834.1"/>
    <property type="molecule type" value="Genomic_DNA"/>
</dbReference>
<dbReference type="PANTHER" id="PTHR30469:SF33">
    <property type="entry name" value="SLR1207 PROTEIN"/>
    <property type="match status" value="1"/>
</dbReference>
<evidence type="ECO:0000256" key="1">
    <source>
        <dbReference type="ARBA" id="ARBA00009477"/>
    </source>
</evidence>
<organism evidence="4 5">
    <name type="scientific">Acinetobacter guerrae</name>
    <dbReference type="NCBI Taxonomy" id="1843371"/>
    <lineage>
        <taxon>Bacteria</taxon>
        <taxon>Pseudomonadati</taxon>
        <taxon>Pseudomonadota</taxon>
        <taxon>Gammaproteobacteria</taxon>
        <taxon>Moraxellales</taxon>
        <taxon>Moraxellaceae</taxon>
        <taxon>Acinetobacter</taxon>
    </lineage>
</organism>
<dbReference type="PROSITE" id="PS51257">
    <property type="entry name" value="PROKAR_LIPOPROTEIN"/>
    <property type="match status" value="1"/>
</dbReference>
<feature type="signal peptide" evidence="2">
    <location>
        <begin position="1"/>
        <end position="25"/>
    </location>
</feature>
<evidence type="ECO:0000313" key="4">
    <source>
        <dbReference type="EMBL" id="RKG31834.1"/>
    </source>
</evidence>
<dbReference type="Gene3D" id="1.10.287.470">
    <property type="entry name" value="Helix hairpin bin"/>
    <property type="match status" value="1"/>
</dbReference>
<comment type="similarity">
    <text evidence="1">Belongs to the membrane fusion protein (MFP) (TC 8.A.1) family.</text>
</comment>
<dbReference type="PANTHER" id="PTHR30469">
    <property type="entry name" value="MULTIDRUG RESISTANCE PROTEIN MDTA"/>
    <property type="match status" value="1"/>
</dbReference>